<feature type="domain" description="HTH cro/C1-type" evidence="2">
    <location>
        <begin position="13"/>
        <end position="49"/>
    </location>
</feature>
<dbReference type="Gene3D" id="1.10.260.40">
    <property type="entry name" value="lambda repressor-like DNA-binding domains"/>
    <property type="match status" value="1"/>
</dbReference>
<evidence type="ECO:0000256" key="1">
    <source>
        <dbReference type="SAM" id="MobiDB-lite"/>
    </source>
</evidence>
<dbReference type="InterPro" id="IPR010982">
    <property type="entry name" value="Lambda_DNA-bd_dom_sf"/>
</dbReference>
<protein>
    <submittedName>
        <fullName evidence="3">Helix-turn-helix domain-containing protein</fullName>
    </submittedName>
</protein>
<dbReference type="RefSeq" id="WP_082167700.1">
    <property type="nucleotide sequence ID" value="NZ_JAQYXP010000003.1"/>
</dbReference>
<sequence length="101" mass="11298">MSQIDIVELGISIKEARLARGLTQGQVAVAIGSSRTRVVAFENGRNPDMAFSAVLRMMNVVGLDFAMARAREHPPTLDELLREQAEEDERNARRGPPRPRW</sequence>
<evidence type="ECO:0000313" key="3">
    <source>
        <dbReference type="EMBL" id="MEN3236919.1"/>
    </source>
</evidence>
<evidence type="ECO:0000259" key="2">
    <source>
        <dbReference type="PROSITE" id="PS50943"/>
    </source>
</evidence>
<gene>
    <name evidence="3" type="ORF">PUR29_25755</name>
</gene>
<proteinExistence type="predicted"/>
<dbReference type="SUPFAM" id="SSF47413">
    <property type="entry name" value="lambda repressor-like DNA-binding domains"/>
    <property type="match status" value="1"/>
</dbReference>
<name>A0ABV0A1Y2_9HYPH</name>
<dbReference type="EMBL" id="JAQYXP010000003">
    <property type="protein sequence ID" value="MEN3236919.1"/>
    <property type="molecule type" value="Genomic_DNA"/>
</dbReference>
<feature type="region of interest" description="Disordered" evidence="1">
    <location>
        <begin position="76"/>
        <end position="101"/>
    </location>
</feature>
<keyword evidence="4" id="KW-1185">Reference proteome</keyword>
<dbReference type="Proteomes" id="UP001407347">
    <property type="component" value="Unassembled WGS sequence"/>
</dbReference>
<organism evidence="3 4">
    <name type="scientific">Methylobacterium ajmalii</name>
    <dbReference type="NCBI Taxonomy" id="2738439"/>
    <lineage>
        <taxon>Bacteria</taxon>
        <taxon>Pseudomonadati</taxon>
        <taxon>Pseudomonadota</taxon>
        <taxon>Alphaproteobacteria</taxon>
        <taxon>Hyphomicrobiales</taxon>
        <taxon>Methylobacteriaceae</taxon>
        <taxon>Methylobacterium</taxon>
    </lineage>
</organism>
<dbReference type="CDD" id="cd00093">
    <property type="entry name" value="HTH_XRE"/>
    <property type="match status" value="1"/>
</dbReference>
<dbReference type="PROSITE" id="PS50943">
    <property type="entry name" value="HTH_CROC1"/>
    <property type="match status" value="1"/>
</dbReference>
<dbReference type="InterPro" id="IPR001387">
    <property type="entry name" value="Cro/C1-type_HTH"/>
</dbReference>
<accession>A0ABV0A1Y2</accession>
<dbReference type="SMART" id="SM00530">
    <property type="entry name" value="HTH_XRE"/>
    <property type="match status" value="1"/>
</dbReference>
<reference evidence="3 4" key="1">
    <citation type="journal article" date="2023" name="PLoS ONE">
        <title>Complete genome assembly of Hawai'i environmental nontuberculous mycobacteria reveals unexpected co-isolation with methylobacteria.</title>
        <authorList>
            <person name="Hendrix J."/>
            <person name="Epperson L.E."/>
            <person name="Tong E.I."/>
            <person name="Chan Y.L."/>
            <person name="Hasan N.A."/>
            <person name="Dawrs S.N."/>
            <person name="Norton G.J."/>
            <person name="Virdi R."/>
            <person name="Crooks J.L."/>
            <person name="Chan E.D."/>
            <person name="Honda J.R."/>
            <person name="Strong M."/>
        </authorList>
    </citation>
    <scope>NUCLEOTIDE SEQUENCE [LARGE SCALE GENOMIC DNA]</scope>
    <source>
        <strain evidence="3 4">NJH_HI04-1</strain>
    </source>
</reference>
<dbReference type="Pfam" id="PF13560">
    <property type="entry name" value="HTH_31"/>
    <property type="match status" value="1"/>
</dbReference>
<comment type="caution">
    <text evidence="3">The sequence shown here is derived from an EMBL/GenBank/DDBJ whole genome shotgun (WGS) entry which is preliminary data.</text>
</comment>
<evidence type="ECO:0000313" key="4">
    <source>
        <dbReference type="Proteomes" id="UP001407347"/>
    </source>
</evidence>